<dbReference type="OrthoDB" id="2660897at2759"/>
<dbReference type="EMBL" id="JABBWE010000069">
    <property type="protein sequence ID" value="KAG1788334.1"/>
    <property type="molecule type" value="Genomic_DNA"/>
</dbReference>
<comment type="caution">
    <text evidence="1">The sequence shown here is derived from an EMBL/GenBank/DDBJ whole genome shotgun (WGS) entry which is preliminary data.</text>
</comment>
<protein>
    <submittedName>
        <fullName evidence="1">Uncharacterized protein</fullName>
    </submittedName>
</protein>
<accession>A0A9P7AFF0</accession>
<dbReference type="Proteomes" id="UP000719766">
    <property type="component" value="Unassembled WGS sequence"/>
</dbReference>
<keyword evidence="2" id="KW-1185">Reference proteome</keyword>
<evidence type="ECO:0000313" key="1">
    <source>
        <dbReference type="EMBL" id="KAG1788334.1"/>
    </source>
</evidence>
<proteinExistence type="predicted"/>
<evidence type="ECO:0000313" key="2">
    <source>
        <dbReference type="Proteomes" id="UP000719766"/>
    </source>
</evidence>
<dbReference type="GeneID" id="64605635"/>
<dbReference type="RefSeq" id="XP_041155587.1">
    <property type="nucleotide sequence ID" value="XM_041311871.1"/>
</dbReference>
<reference evidence="1" key="1">
    <citation type="journal article" date="2020" name="New Phytol.">
        <title>Comparative genomics reveals dynamic genome evolution in host specialist ectomycorrhizal fungi.</title>
        <authorList>
            <person name="Lofgren L.A."/>
            <person name="Nguyen N.H."/>
            <person name="Vilgalys R."/>
            <person name="Ruytinx J."/>
            <person name="Liao H.L."/>
            <person name="Branco S."/>
            <person name="Kuo A."/>
            <person name="LaButti K."/>
            <person name="Lipzen A."/>
            <person name="Andreopoulos W."/>
            <person name="Pangilinan J."/>
            <person name="Riley R."/>
            <person name="Hundley H."/>
            <person name="Na H."/>
            <person name="Barry K."/>
            <person name="Grigoriev I.V."/>
            <person name="Stajich J.E."/>
            <person name="Kennedy P.G."/>
        </authorList>
    </citation>
    <scope>NUCLEOTIDE SEQUENCE</scope>
    <source>
        <strain evidence="1">S12</strain>
    </source>
</reference>
<gene>
    <name evidence="1" type="ORF">HD556DRAFT_863439</name>
</gene>
<name>A0A9P7AFF0_9AGAM</name>
<dbReference type="AlphaFoldDB" id="A0A9P7AFF0"/>
<sequence length="250" mass="27744">MAYHSSASFRPGVAGQFDSYHPHFMSQISPQDKSGSRSKPIYEDMKNIQYWITGVKSDEKPNIDSKVPSSPDGIYAHPFNFVGHQGPCDLQDDEYGSCDDLDGLMTFDISPWLAHHMKSLSDGSDDTAASSTVPDSEAAAQYINIAWDSPWYRLPGTDSPISSSPLPDSYSCACSPDVRQAIAQQELLLDFFHDELRRIIPSAYNYSTAWLEDVDPDLVLSPVRSYEELCWQSAISDHNSRPDVPLGLGD</sequence>
<organism evidence="1 2">
    <name type="scientific">Suillus plorans</name>
    <dbReference type="NCBI Taxonomy" id="116603"/>
    <lineage>
        <taxon>Eukaryota</taxon>
        <taxon>Fungi</taxon>
        <taxon>Dikarya</taxon>
        <taxon>Basidiomycota</taxon>
        <taxon>Agaricomycotina</taxon>
        <taxon>Agaricomycetes</taxon>
        <taxon>Agaricomycetidae</taxon>
        <taxon>Boletales</taxon>
        <taxon>Suillineae</taxon>
        <taxon>Suillaceae</taxon>
        <taxon>Suillus</taxon>
    </lineage>
</organism>